<dbReference type="Proteomes" id="UP001642409">
    <property type="component" value="Unassembled WGS sequence"/>
</dbReference>
<keyword evidence="2" id="KW-0282">Flagellum</keyword>
<accession>A0AA86NPX4</accession>
<dbReference type="EMBL" id="CATOUU010000820">
    <property type="protein sequence ID" value="CAI9951012.1"/>
    <property type="molecule type" value="Genomic_DNA"/>
</dbReference>
<proteinExistence type="predicted"/>
<dbReference type="EMBL" id="CAXDID020000166">
    <property type="protein sequence ID" value="CAL6045833.1"/>
    <property type="molecule type" value="Genomic_DNA"/>
</dbReference>
<dbReference type="PANTHER" id="PTHR46437:SF1">
    <property type="entry name" value="MORN REPEAT-CONTAINING PROTEIN 5"/>
    <property type="match status" value="1"/>
</dbReference>
<evidence type="ECO:0000313" key="7">
    <source>
        <dbReference type="EMBL" id="CAI9948883.1"/>
    </source>
</evidence>
<evidence type="ECO:0000313" key="14">
    <source>
        <dbReference type="Proteomes" id="UP001642409"/>
    </source>
</evidence>
<dbReference type="EMBL" id="CATOUU010000263">
    <property type="protein sequence ID" value="CAI9922806.1"/>
    <property type="molecule type" value="Genomic_DNA"/>
</dbReference>
<evidence type="ECO:0000256" key="4">
    <source>
        <dbReference type="ARBA" id="ARBA00023273"/>
    </source>
</evidence>
<dbReference type="EMBL" id="CAXDID020000330">
    <property type="protein sequence ID" value="CAL6077771.1"/>
    <property type="molecule type" value="Genomic_DNA"/>
</dbReference>
<evidence type="ECO:0000256" key="5">
    <source>
        <dbReference type="SAM" id="MobiDB-lite"/>
    </source>
</evidence>
<dbReference type="GO" id="GO:0031514">
    <property type="term" value="C:motile cilium"/>
    <property type="evidence" value="ECO:0007669"/>
    <property type="project" value="UniProtKB-SubCell"/>
</dbReference>
<keyword evidence="4" id="KW-0966">Cell projection</keyword>
<evidence type="ECO:0000313" key="9">
    <source>
        <dbReference type="EMBL" id="CAI9958318.1"/>
    </source>
</evidence>
<keyword evidence="14" id="KW-1185">Reference proteome</keyword>
<dbReference type="Gene3D" id="2.20.110.10">
    <property type="entry name" value="Histone H3 K4-specific methyltransferase SET7/9 N-terminal domain"/>
    <property type="match status" value="1"/>
</dbReference>
<dbReference type="PANTHER" id="PTHR46437">
    <property type="entry name" value="MORN REPEAT-CONTAINING PROTEIN 5"/>
    <property type="match status" value="1"/>
</dbReference>
<evidence type="ECO:0000313" key="10">
    <source>
        <dbReference type="EMBL" id="CAL6045833.1"/>
    </source>
</evidence>
<reference evidence="10 14" key="2">
    <citation type="submission" date="2024-07" db="EMBL/GenBank/DDBJ databases">
        <authorList>
            <person name="Akdeniz Z."/>
        </authorList>
    </citation>
    <scope>NUCLEOTIDE SEQUENCE [LARGE SCALE GENOMIC DNA]</scope>
</reference>
<keyword evidence="3" id="KW-0969">Cilium</keyword>
<evidence type="ECO:0000313" key="11">
    <source>
        <dbReference type="EMBL" id="CAL6074094.1"/>
    </source>
</evidence>
<sequence length="125" mass="14726">MDYLDFSKVIYTGDKQNNEPHGTGIMRFESGCTYRGGFKCGQFDGDGELEFPEGKLIGKWDNGRQLEYRIIFRDELEFQEGKWDYITPSDRRYYNEITNRVPVAASREKPNDFKNESEMRVKETK</sequence>
<dbReference type="AlphaFoldDB" id="A0AA86NPX4"/>
<organism evidence="6">
    <name type="scientific">Hexamita inflata</name>
    <dbReference type="NCBI Taxonomy" id="28002"/>
    <lineage>
        <taxon>Eukaryota</taxon>
        <taxon>Metamonada</taxon>
        <taxon>Diplomonadida</taxon>
        <taxon>Hexamitidae</taxon>
        <taxon>Hexamitinae</taxon>
        <taxon>Hexamita</taxon>
    </lineage>
</organism>
<evidence type="ECO:0000313" key="8">
    <source>
        <dbReference type="EMBL" id="CAI9951012.1"/>
    </source>
</evidence>
<feature type="region of interest" description="Disordered" evidence="5">
    <location>
        <begin position="105"/>
        <end position="125"/>
    </location>
</feature>
<protein>
    <submittedName>
        <fullName evidence="6">Dynein-like protein</fullName>
    </submittedName>
    <submittedName>
        <fullName evidence="10">Dynein-like_protein</fullName>
    </submittedName>
</protein>
<evidence type="ECO:0000256" key="3">
    <source>
        <dbReference type="ARBA" id="ARBA00023069"/>
    </source>
</evidence>
<feature type="compositionally biased region" description="Basic and acidic residues" evidence="5">
    <location>
        <begin position="106"/>
        <end position="125"/>
    </location>
</feature>
<evidence type="ECO:0000313" key="6">
    <source>
        <dbReference type="EMBL" id="CAI9922806.1"/>
    </source>
</evidence>
<evidence type="ECO:0000256" key="2">
    <source>
        <dbReference type="ARBA" id="ARBA00022846"/>
    </source>
</evidence>
<gene>
    <name evidence="6" type="ORF">HINF_LOCUS10451</name>
    <name evidence="7" type="ORF">HINF_LOCUS36528</name>
    <name evidence="8" type="ORF">HINF_LOCUS38657</name>
    <name evidence="10" type="ORF">HINF_LOCUS41421</name>
    <name evidence="9" type="ORF">HINF_LOCUS45963</name>
    <name evidence="11" type="ORF">HINF_LOCUS56418</name>
    <name evidence="12" type="ORF">HINF_LOCUS58583</name>
    <name evidence="13" type="ORF">HINF_LOCUS65704</name>
</gene>
<dbReference type="EMBL" id="CAXDID020000434">
    <property type="protein sequence ID" value="CAL6091266.1"/>
    <property type="molecule type" value="Genomic_DNA"/>
</dbReference>
<comment type="caution">
    <text evidence="6">The sequence shown here is derived from an EMBL/GenBank/DDBJ whole genome shotgun (WGS) entry which is preliminary data.</text>
</comment>
<reference evidence="6" key="1">
    <citation type="submission" date="2023-06" db="EMBL/GenBank/DDBJ databases">
        <authorList>
            <person name="Kurt Z."/>
        </authorList>
    </citation>
    <scope>NUCLEOTIDE SEQUENCE</scope>
</reference>
<comment type="subcellular location">
    <subcellularLocation>
        <location evidence="1">Cell projection</location>
        <location evidence="1">Cilium</location>
        <location evidence="1">Flagellum</location>
    </subcellularLocation>
</comment>
<dbReference type="EMBL" id="CAXDID020000304">
    <property type="protein sequence ID" value="CAL6074094.1"/>
    <property type="molecule type" value="Genomic_DNA"/>
</dbReference>
<evidence type="ECO:0000256" key="1">
    <source>
        <dbReference type="ARBA" id="ARBA00004230"/>
    </source>
</evidence>
<evidence type="ECO:0000313" key="12">
    <source>
        <dbReference type="EMBL" id="CAL6077771.1"/>
    </source>
</evidence>
<name>A0AA86NPX4_9EUKA</name>
<evidence type="ECO:0000313" key="13">
    <source>
        <dbReference type="EMBL" id="CAL6091266.1"/>
    </source>
</evidence>
<dbReference type="EMBL" id="CATOUU010000905">
    <property type="protein sequence ID" value="CAI9958318.1"/>
    <property type="molecule type" value="Genomic_DNA"/>
</dbReference>
<dbReference type="InterPro" id="IPR042814">
    <property type="entry name" value="Morn5"/>
</dbReference>
<dbReference type="SUPFAM" id="SSF82185">
    <property type="entry name" value="Histone H3 K4-specific methyltransferase SET7/9 N-terminal domain"/>
    <property type="match status" value="1"/>
</dbReference>
<dbReference type="EMBL" id="CATOUU010000791">
    <property type="protein sequence ID" value="CAI9948883.1"/>
    <property type="molecule type" value="Genomic_DNA"/>
</dbReference>